<keyword evidence="1" id="KW-0812">Transmembrane</keyword>
<keyword evidence="4" id="KW-1185">Reference proteome</keyword>
<dbReference type="EMBL" id="JABCJD010000004">
    <property type="protein sequence ID" value="NVO27753.1"/>
    <property type="molecule type" value="Genomic_DNA"/>
</dbReference>
<protein>
    <submittedName>
        <fullName evidence="2">Uncharacterized protein</fullName>
    </submittedName>
</protein>
<dbReference type="AlphaFoldDB" id="A0A850Q142"/>
<dbReference type="Proteomes" id="UP000592216">
    <property type="component" value="Unassembled WGS sequence"/>
</dbReference>
<keyword evidence="1" id="KW-0472">Membrane</keyword>
<feature type="transmembrane region" description="Helical" evidence="1">
    <location>
        <begin position="50"/>
        <end position="71"/>
    </location>
</feature>
<evidence type="ECO:0000256" key="1">
    <source>
        <dbReference type="SAM" id="Phobius"/>
    </source>
</evidence>
<dbReference type="Proteomes" id="UP000523601">
    <property type="component" value="Unassembled WGS sequence"/>
</dbReference>
<dbReference type="EMBL" id="JABCJE010000002">
    <property type="protein sequence ID" value="NVO22806.1"/>
    <property type="molecule type" value="Genomic_DNA"/>
</dbReference>
<evidence type="ECO:0000313" key="3">
    <source>
        <dbReference type="EMBL" id="NVO27753.1"/>
    </source>
</evidence>
<evidence type="ECO:0000313" key="5">
    <source>
        <dbReference type="Proteomes" id="UP000592216"/>
    </source>
</evidence>
<keyword evidence="1" id="KW-1133">Transmembrane helix</keyword>
<comment type="caution">
    <text evidence="2">The sequence shown here is derived from an EMBL/GenBank/DDBJ whole genome shotgun (WGS) entry which is preliminary data.</text>
</comment>
<reference evidence="4 5" key="1">
    <citation type="submission" date="2020-04" db="EMBL/GenBank/DDBJ databases">
        <title>Donghicola sp., a member of the Rhodobacteraceae family isolated from mangrove forest in Thailand.</title>
        <authorList>
            <person name="Charoenyingcharoen P."/>
            <person name="Yukphan P."/>
        </authorList>
    </citation>
    <scope>NUCLEOTIDE SEQUENCE [LARGE SCALE GENOMIC DNA]</scope>
    <source>
        <strain evidence="2 5">B5-SW-15</strain>
        <strain evidence="3 4">C2-DW-16</strain>
    </source>
</reference>
<name>A0A850Q142_9RHOB</name>
<evidence type="ECO:0000313" key="2">
    <source>
        <dbReference type="EMBL" id="NVO22806.1"/>
    </source>
</evidence>
<proteinExistence type="predicted"/>
<evidence type="ECO:0000313" key="4">
    <source>
        <dbReference type="Proteomes" id="UP000523601"/>
    </source>
</evidence>
<dbReference type="RefSeq" id="WP_176854160.1">
    <property type="nucleotide sequence ID" value="NZ_JABCJD010000004.1"/>
</dbReference>
<organism evidence="2 5">
    <name type="scientific">Donghicola mangrovi</name>
    <dbReference type="NCBI Taxonomy" id="2729614"/>
    <lineage>
        <taxon>Bacteria</taxon>
        <taxon>Pseudomonadati</taxon>
        <taxon>Pseudomonadota</taxon>
        <taxon>Alphaproteobacteria</taxon>
        <taxon>Rhodobacterales</taxon>
        <taxon>Roseobacteraceae</taxon>
        <taxon>Donghicola</taxon>
    </lineage>
</organism>
<accession>A0A850Q142</accession>
<gene>
    <name evidence="3" type="ORF">HJ526_10005</name>
    <name evidence="2" type="ORF">HJ536_05490</name>
</gene>
<sequence length="183" mass="20371">MVALNDKPLGTGPSKTWDPGDVHVEPTIWGYIVHCVSAGERLMPMVRMGAVLAGIVVITMAIGLWFLPSAYLGAETFLVKLVTSSMGFYGGMMLIQAGQAQGRPEVQLDMQRREVRMIERSRRGATRLLACHGFSTLTDIRIQNGELVAVDRAGEEVLRVRLNPVQDRAHIERRLRTEVFGRR</sequence>